<dbReference type="GO" id="GO:0000423">
    <property type="term" value="P:mitophagy"/>
    <property type="evidence" value="ECO:0007669"/>
    <property type="project" value="InterPro"/>
</dbReference>
<reference evidence="1" key="2">
    <citation type="submission" date="2025-09" db="UniProtKB">
        <authorList>
            <consortium name="Ensembl"/>
        </authorList>
    </citation>
    <scope>IDENTIFICATION</scope>
</reference>
<dbReference type="PANTHER" id="PTHR28494">
    <property type="entry name" value="UPF0600 PROTEIN C5ORF51"/>
    <property type="match status" value="1"/>
</dbReference>
<accession>A0A8C5N169</accession>
<dbReference type="PANTHER" id="PTHR28494:SF1">
    <property type="entry name" value="RAB7A-INTERACTING MON1-CCZ1 COMPLEX SUBUNIT 1"/>
    <property type="match status" value="1"/>
</dbReference>
<name>A0A8C5N169_9ANUR</name>
<gene>
    <name evidence="1" type="primary">RIMOC1</name>
</gene>
<evidence type="ECO:0000313" key="1">
    <source>
        <dbReference type="Ensembl" id="ENSLLEP00000021454.1"/>
    </source>
</evidence>
<sequence>MAASSVNDWMRKVEQLQLRWQRLNTGAEEDAVLLKASATLQKLSEILSARTGELDISLFLNLYSKAVLDITFFEENQLVDEDFIRADSLEKVGELIQALSEPEHLVREAILPLPECLKDGVSYLLTMLKARSPVTLNDVSFRDFSAASLLSKGIFSDIHVLALMYCGEMCYWALKYCRDAQPINDGSERGDCLQDKSPSFQEVGEHALETYVSVCEGPLANQGWNTEKAKDLLQYLKSSKT</sequence>
<reference evidence="1" key="1">
    <citation type="submission" date="2025-08" db="UniProtKB">
        <authorList>
            <consortium name="Ensembl"/>
        </authorList>
    </citation>
    <scope>IDENTIFICATION</scope>
</reference>
<dbReference type="Proteomes" id="UP000694569">
    <property type="component" value="Unplaced"/>
</dbReference>
<dbReference type="InterPro" id="IPR037657">
    <property type="entry name" value="RIMC1"/>
</dbReference>
<dbReference type="GeneTree" id="ENSGT00390000011383"/>
<proteinExistence type="predicted"/>
<protein>
    <submittedName>
        <fullName evidence="1">RAB7A interacting MON1-CCZ1 complex subunit 1</fullName>
    </submittedName>
</protein>
<dbReference type="Ensembl" id="ENSLLET00000022282.1">
    <property type="protein sequence ID" value="ENSLLEP00000021454.1"/>
    <property type="gene ID" value="ENSLLEG00000013549.1"/>
</dbReference>
<organism evidence="1 2">
    <name type="scientific">Leptobrachium leishanense</name>
    <name type="common">Leishan spiny toad</name>
    <dbReference type="NCBI Taxonomy" id="445787"/>
    <lineage>
        <taxon>Eukaryota</taxon>
        <taxon>Metazoa</taxon>
        <taxon>Chordata</taxon>
        <taxon>Craniata</taxon>
        <taxon>Vertebrata</taxon>
        <taxon>Euteleostomi</taxon>
        <taxon>Amphibia</taxon>
        <taxon>Batrachia</taxon>
        <taxon>Anura</taxon>
        <taxon>Pelobatoidea</taxon>
        <taxon>Megophryidae</taxon>
        <taxon>Leptobrachium</taxon>
    </lineage>
</organism>
<dbReference type="Pfam" id="PF17716">
    <property type="entry name" value="RIMC1"/>
    <property type="match status" value="2"/>
</dbReference>
<evidence type="ECO:0000313" key="2">
    <source>
        <dbReference type="Proteomes" id="UP000694569"/>
    </source>
</evidence>
<keyword evidence="2" id="KW-1185">Reference proteome</keyword>
<dbReference type="AlphaFoldDB" id="A0A8C5N169"/>